<dbReference type="Gene3D" id="1.10.630.10">
    <property type="entry name" value="Cytochrome P450"/>
    <property type="match status" value="1"/>
</dbReference>
<dbReference type="SUPFAM" id="SSF48264">
    <property type="entry name" value="Cytochrome P450"/>
    <property type="match status" value="1"/>
</dbReference>
<dbReference type="InterPro" id="IPR017972">
    <property type="entry name" value="Cyt_P450_CS"/>
</dbReference>
<dbReference type="PANTHER" id="PTHR24305">
    <property type="entry name" value="CYTOCHROME P450"/>
    <property type="match status" value="1"/>
</dbReference>
<comment type="cofactor">
    <cofactor evidence="1 3">
        <name>heme</name>
        <dbReference type="ChEBI" id="CHEBI:30413"/>
    </cofactor>
</comment>
<dbReference type="PANTHER" id="PTHR24305:SF166">
    <property type="entry name" value="CYTOCHROME P450 12A4, MITOCHONDRIAL-RELATED"/>
    <property type="match status" value="1"/>
</dbReference>
<evidence type="ECO:0000256" key="3">
    <source>
        <dbReference type="PIRSR" id="PIRSR602401-1"/>
    </source>
</evidence>
<feature type="binding site" description="axial binding residue" evidence="3">
    <location>
        <position position="458"/>
    </location>
    <ligand>
        <name>heme</name>
        <dbReference type="ChEBI" id="CHEBI:30413"/>
    </ligand>
    <ligandPart>
        <name>Fe</name>
        <dbReference type="ChEBI" id="CHEBI:18248"/>
    </ligandPart>
</feature>
<accession>A0A485LQV5</accession>
<keyword evidence="4" id="KW-0503">Monooxygenase</keyword>
<dbReference type="PRINTS" id="PR00463">
    <property type="entry name" value="EP450I"/>
</dbReference>
<dbReference type="GO" id="GO:0016705">
    <property type="term" value="F:oxidoreductase activity, acting on paired donors, with incorporation or reduction of molecular oxygen"/>
    <property type="evidence" value="ECO:0007669"/>
    <property type="project" value="InterPro"/>
</dbReference>
<evidence type="ECO:0000256" key="1">
    <source>
        <dbReference type="ARBA" id="ARBA00001971"/>
    </source>
</evidence>
<dbReference type="InterPro" id="IPR050121">
    <property type="entry name" value="Cytochrome_P450_monoxygenase"/>
</dbReference>
<dbReference type="OrthoDB" id="1470350at2759"/>
<keyword evidence="4" id="KW-0560">Oxidoreductase</keyword>
<dbReference type="Proteomes" id="UP000332933">
    <property type="component" value="Unassembled WGS sequence"/>
</dbReference>
<evidence type="ECO:0000256" key="2">
    <source>
        <dbReference type="ARBA" id="ARBA00010617"/>
    </source>
</evidence>
<keyword evidence="3 4" id="KW-0408">Iron</keyword>
<keyword evidence="3 4" id="KW-0349">Heme</keyword>
<dbReference type="InterPro" id="IPR036396">
    <property type="entry name" value="Cyt_P450_sf"/>
</dbReference>
<sequence>MLSSPTPFFVDWVTPWTAVTYVAVAAGSYVVYRLVVAPRLSPLNRLPGPPPTSLVFGNALDVGSIVTKWSTNARFPDPYVSFMKQFGGAVHYRLLLEERVQFTDPKAVQHILATHAPQFPRDGSARLFFEDLFGGVGLFSSEGSLHDKQRKWLNPHFTSLQVKSAIAAFYAHAQRVAASVLDDAAKTNSVLSINKVFQRLALNLIGETAFGYDFDADPIAHDAYEHLLAKPTVLMGVCMLNIPHFTKLPLPWLTKRNRARDALHQIIRNVVVQGSSSCNLLDMMLEAKMDMQEALVHTMTFVSAGHETTSTALCWVFATLAAHPVVYATVRSECQHVLGTFHGLDVYDVLGELTYTTAVIQETVRLNPPAPFLSRRVAADDSVVPLSDGSDVFIPKGTSVVIVPAAMHRDPQYWDRPDEFVPERFVDGSPAFLNDCARRGTHSHAFHYMPFGAGAKSCIGQRFAMAELQVVVATFAAQFEFSLSATANINHSFNTVTAFPAKLDMAVRRCEVLAVAAAASS</sequence>
<keyword evidence="7" id="KW-1185">Reference proteome</keyword>
<evidence type="ECO:0000313" key="6">
    <source>
        <dbReference type="EMBL" id="VFU00572.1"/>
    </source>
</evidence>
<protein>
    <submittedName>
        <fullName evidence="6">Aste57867_23929 protein</fullName>
    </submittedName>
</protein>
<dbReference type="GO" id="GO:0004497">
    <property type="term" value="F:monooxygenase activity"/>
    <property type="evidence" value="ECO:0007669"/>
    <property type="project" value="UniProtKB-KW"/>
</dbReference>
<dbReference type="EMBL" id="VJMH01007325">
    <property type="protein sequence ID" value="KAF0684083.1"/>
    <property type="molecule type" value="Genomic_DNA"/>
</dbReference>
<evidence type="ECO:0000313" key="7">
    <source>
        <dbReference type="Proteomes" id="UP000332933"/>
    </source>
</evidence>
<gene>
    <name evidence="6" type="primary">Aste57867_23929</name>
    <name evidence="5" type="ORF">As57867_023856</name>
    <name evidence="6" type="ORF">ASTE57867_23929</name>
</gene>
<organism evidence="6 7">
    <name type="scientific">Aphanomyces stellatus</name>
    <dbReference type="NCBI Taxonomy" id="120398"/>
    <lineage>
        <taxon>Eukaryota</taxon>
        <taxon>Sar</taxon>
        <taxon>Stramenopiles</taxon>
        <taxon>Oomycota</taxon>
        <taxon>Saprolegniomycetes</taxon>
        <taxon>Saprolegniales</taxon>
        <taxon>Verrucalvaceae</taxon>
        <taxon>Aphanomyces</taxon>
    </lineage>
</organism>
<comment type="similarity">
    <text evidence="2 4">Belongs to the cytochrome P450 family.</text>
</comment>
<dbReference type="AlphaFoldDB" id="A0A485LQV5"/>
<reference evidence="6 7" key="1">
    <citation type="submission" date="2019-03" db="EMBL/GenBank/DDBJ databases">
        <authorList>
            <person name="Gaulin E."/>
            <person name="Dumas B."/>
        </authorList>
    </citation>
    <scope>NUCLEOTIDE SEQUENCE [LARGE SCALE GENOMIC DNA]</scope>
    <source>
        <strain evidence="6">CBS 568.67</strain>
    </source>
</reference>
<dbReference type="PROSITE" id="PS00086">
    <property type="entry name" value="CYTOCHROME_P450"/>
    <property type="match status" value="1"/>
</dbReference>
<dbReference type="InterPro" id="IPR002401">
    <property type="entry name" value="Cyt_P450_E_grp-I"/>
</dbReference>
<reference evidence="5" key="2">
    <citation type="submission" date="2019-06" db="EMBL/GenBank/DDBJ databases">
        <title>Genomics analysis of Aphanomyces spp. identifies a new class of oomycete effector associated with host adaptation.</title>
        <authorList>
            <person name="Gaulin E."/>
        </authorList>
    </citation>
    <scope>NUCLEOTIDE SEQUENCE</scope>
    <source>
        <strain evidence="5">CBS 578.67</strain>
    </source>
</reference>
<name>A0A485LQV5_9STRA</name>
<dbReference type="PRINTS" id="PR00385">
    <property type="entry name" value="P450"/>
</dbReference>
<keyword evidence="3 4" id="KW-0479">Metal-binding</keyword>
<dbReference type="GO" id="GO:0005506">
    <property type="term" value="F:iron ion binding"/>
    <property type="evidence" value="ECO:0007669"/>
    <property type="project" value="InterPro"/>
</dbReference>
<dbReference type="GO" id="GO:0020037">
    <property type="term" value="F:heme binding"/>
    <property type="evidence" value="ECO:0007669"/>
    <property type="project" value="InterPro"/>
</dbReference>
<dbReference type="EMBL" id="CAADRA010007351">
    <property type="protein sequence ID" value="VFU00572.1"/>
    <property type="molecule type" value="Genomic_DNA"/>
</dbReference>
<dbReference type="InterPro" id="IPR001128">
    <property type="entry name" value="Cyt_P450"/>
</dbReference>
<proteinExistence type="inferred from homology"/>
<dbReference type="Pfam" id="PF00067">
    <property type="entry name" value="p450"/>
    <property type="match status" value="1"/>
</dbReference>
<evidence type="ECO:0000313" key="5">
    <source>
        <dbReference type="EMBL" id="KAF0684083.1"/>
    </source>
</evidence>
<evidence type="ECO:0000256" key="4">
    <source>
        <dbReference type="RuleBase" id="RU000461"/>
    </source>
</evidence>